<gene>
    <name evidence="2" type="ORF">BOTBODRAFT_546041</name>
</gene>
<dbReference type="EMBL" id="KL198022">
    <property type="protein sequence ID" value="KDQ17994.1"/>
    <property type="molecule type" value="Genomic_DNA"/>
</dbReference>
<evidence type="ECO:0000313" key="3">
    <source>
        <dbReference type="Proteomes" id="UP000027195"/>
    </source>
</evidence>
<reference evidence="3" key="1">
    <citation type="journal article" date="2014" name="Proc. Natl. Acad. Sci. U.S.A.">
        <title>Extensive sampling of basidiomycete genomes demonstrates inadequacy of the white-rot/brown-rot paradigm for wood decay fungi.</title>
        <authorList>
            <person name="Riley R."/>
            <person name="Salamov A.A."/>
            <person name="Brown D.W."/>
            <person name="Nagy L.G."/>
            <person name="Floudas D."/>
            <person name="Held B.W."/>
            <person name="Levasseur A."/>
            <person name="Lombard V."/>
            <person name="Morin E."/>
            <person name="Otillar R."/>
            <person name="Lindquist E.A."/>
            <person name="Sun H."/>
            <person name="LaButti K.M."/>
            <person name="Schmutz J."/>
            <person name="Jabbour D."/>
            <person name="Luo H."/>
            <person name="Baker S.E."/>
            <person name="Pisabarro A.G."/>
            <person name="Walton J.D."/>
            <person name="Blanchette R.A."/>
            <person name="Henrissat B."/>
            <person name="Martin F."/>
            <person name="Cullen D."/>
            <person name="Hibbett D.S."/>
            <person name="Grigoriev I.V."/>
        </authorList>
    </citation>
    <scope>NUCLEOTIDE SEQUENCE [LARGE SCALE GENOMIC DNA]</scope>
    <source>
        <strain evidence="3">FD-172 SS1</strain>
    </source>
</reference>
<accession>A0A067MQZ1</accession>
<feature type="region of interest" description="Disordered" evidence="1">
    <location>
        <begin position="1"/>
        <end position="74"/>
    </location>
</feature>
<evidence type="ECO:0000313" key="2">
    <source>
        <dbReference type="EMBL" id="KDQ17994.1"/>
    </source>
</evidence>
<organism evidence="2 3">
    <name type="scientific">Botryobasidium botryosum (strain FD-172 SS1)</name>
    <dbReference type="NCBI Taxonomy" id="930990"/>
    <lineage>
        <taxon>Eukaryota</taxon>
        <taxon>Fungi</taxon>
        <taxon>Dikarya</taxon>
        <taxon>Basidiomycota</taxon>
        <taxon>Agaricomycotina</taxon>
        <taxon>Agaricomycetes</taxon>
        <taxon>Cantharellales</taxon>
        <taxon>Botryobasidiaceae</taxon>
        <taxon>Botryobasidium</taxon>
    </lineage>
</organism>
<protein>
    <submittedName>
        <fullName evidence="2">Uncharacterized protein</fullName>
    </submittedName>
</protein>
<dbReference type="STRING" id="930990.A0A067MQZ1"/>
<proteinExistence type="predicted"/>
<evidence type="ECO:0000256" key="1">
    <source>
        <dbReference type="SAM" id="MobiDB-lite"/>
    </source>
</evidence>
<dbReference type="HOGENOM" id="CLU_973156_0_0_1"/>
<name>A0A067MQZ1_BOTB1</name>
<dbReference type="AlphaFoldDB" id="A0A067MQZ1"/>
<feature type="compositionally biased region" description="Low complexity" evidence="1">
    <location>
        <begin position="43"/>
        <end position="55"/>
    </location>
</feature>
<feature type="compositionally biased region" description="Pro residues" evidence="1">
    <location>
        <begin position="56"/>
        <end position="68"/>
    </location>
</feature>
<sequence>MKTRRPSLIGEGLPSRRNTSDAVPIPVNGLPPPTVPTRMHSETAITTHPTTRATRPLPPSLPVPPLPSSPSAAETAQVVQVLTNAAHRVAHQSQVVAASQSPATGSGQLQALARQQQVLTLTAVALENEVLHRPHLHADPASTSSSVLVATAQQVVNGVARQVAADRSAFALQQMTTAPSAPPPRPVSLNDVSVATQSAVAQAVALTDPRSSEVEVMMTANALVQNHTRVNPLMPLAPVVEAPAPVAVIPPQPLPIPLSMTLGPNGEPVPAFLGAVGMAPSDPHLL</sequence>
<dbReference type="Proteomes" id="UP000027195">
    <property type="component" value="Unassembled WGS sequence"/>
</dbReference>
<dbReference type="InParanoid" id="A0A067MQZ1"/>
<keyword evidence="3" id="KW-1185">Reference proteome</keyword>